<gene>
    <name evidence="8" type="ORF">ZOSMA_10G00150</name>
</gene>
<dbReference type="EMBL" id="LFYR01000113">
    <property type="protein sequence ID" value="KMZ75747.1"/>
    <property type="molecule type" value="Genomic_DNA"/>
</dbReference>
<proteinExistence type="inferred from homology"/>
<dbReference type="GO" id="GO:0009969">
    <property type="term" value="P:xyloglucan biosynthetic process"/>
    <property type="evidence" value="ECO:0000318"/>
    <property type="project" value="GO_Central"/>
</dbReference>
<evidence type="ECO:0000256" key="3">
    <source>
        <dbReference type="ARBA" id="ARBA00022679"/>
    </source>
</evidence>
<evidence type="ECO:0000313" key="8">
    <source>
        <dbReference type="EMBL" id="KMZ75747.1"/>
    </source>
</evidence>
<protein>
    <recommendedName>
        <fullName evidence="7">Fucosyltransferase</fullName>
        <ecNumber evidence="7">2.4.1.-</ecNumber>
    </recommendedName>
</protein>
<reference evidence="9" key="1">
    <citation type="journal article" date="2016" name="Nature">
        <title>The genome of the seagrass Zostera marina reveals angiosperm adaptation to the sea.</title>
        <authorList>
            <person name="Olsen J.L."/>
            <person name="Rouze P."/>
            <person name="Verhelst B."/>
            <person name="Lin Y.-C."/>
            <person name="Bayer T."/>
            <person name="Collen J."/>
            <person name="Dattolo E."/>
            <person name="De Paoli E."/>
            <person name="Dittami S."/>
            <person name="Maumus F."/>
            <person name="Michel G."/>
            <person name="Kersting A."/>
            <person name="Lauritano C."/>
            <person name="Lohaus R."/>
            <person name="Toepel M."/>
            <person name="Tonon T."/>
            <person name="Vanneste K."/>
            <person name="Amirebrahimi M."/>
            <person name="Brakel J."/>
            <person name="Bostroem C."/>
            <person name="Chovatia M."/>
            <person name="Grimwood J."/>
            <person name="Jenkins J.W."/>
            <person name="Jueterbock A."/>
            <person name="Mraz A."/>
            <person name="Stam W.T."/>
            <person name="Tice H."/>
            <person name="Bornberg-Bauer E."/>
            <person name="Green P.J."/>
            <person name="Pearson G.A."/>
            <person name="Procaccini G."/>
            <person name="Duarte C.M."/>
            <person name="Schmutz J."/>
            <person name="Reusch T.B.H."/>
            <person name="Van de Peer Y."/>
        </authorList>
    </citation>
    <scope>NUCLEOTIDE SEQUENCE [LARGE SCALE GENOMIC DNA]</scope>
    <source>
        <strain evidence="9">cv. Finnish</strain>
    </source>
</reference>
<keyword evidence="3 7" id="KW-0808">Transferase</keyword>
<dbReference type="GO" id="GO:0071555">
    <property type="term" value="P:cell wall organization"/>
    <property type="evidence" value="ECO:0007669"/>
    <property type="project" value="UniProtKB-UniRule"/>
</dbReference>
<keyword evidence="4 7" id="KW-0333">Golgi apparatus</keyword>
<keyword evidence="7" id="KW-0812">Transmembrane</keyword>
<keyword evidence="7" id="KW-0472">Membrane</keyword>
<sequence>METNRSIKRRQQYDLEDGKDDLQRVEFKKLTQQSLSGDGGQISLHLLLAVFVMCLLAFSGLGLIVAGVINWPNPPEIPLIESRRIVGGAASTTRHVVGVDKGSKSMPAMATTNTNTTTTKKLLDGLLSSEFDEQSSCVSRYESALIRKESQHKPSGYLQERLRKYEALHKKCGAYTELYNQSVRHMKSNDSTENDDTECKYLVWISYSGLGNKILSLTSAFLLALLSNRVLLIDNGGTDMSSLFCEPFPNVSWILPLDFNLKQFDKKSPYSYGNMVKNKVIDDAAIGVLPGYVYVHLSHDYEEEDKLFFCEQDQLLLQKIPWMLLRSNNYFVPSLFLIPAYEDELKWLFPKKDTVFHHLGRYLFHPTNSVWGLISRYYQAYLAKADERLGIQIRIFDEGTGPFPYVMDQIFSCLSREKLLADTDQTNQMVSTKVIGKSKAVLVTSLTPGYSERLKEMYWEHPTWNGDAVSVYQPSQEDHQQIENHSHNMKAWAEIYLLSLTDELVTSSWSTFGYVAQGLGGLTPWIMTKPVNRTTPDPPCKQAMSMEPCFHAPPFYDCKAKRGIDTGAIVPHVRHCEDMTWGLKLVDRNQW</sequence>
<keyword evidence="7" id="KW-1133">Transmembrane helix</keyword>
<dbReference type="EC" id="2.4.1.-" evidence="7"/>
<comment type="subcellular location">
    <subcellularLocation>
        <location evidence="7">Golgi apparatus</location>
        <location evidence="7">Golgi stack membrane</location>
        <topology evidence="7">Single-pass type II membrane protein</topology>
    </subcellularLocation>
</comment>
<comment type="similarity">
    <text evidence="1 7">Belongs to the glycosyltransferase 37 family.</text>
</comment>
<evidence type="ECO:0000256" key="2">
    <source>
        <dbReference type="ARBA" id="ARBA00022676"/>
    </source>
</evidence>
<dbReference type="OrthoDB" id="428346at2759"/>
<dbReference type="Gene3D" id="3.40.50.11350">
    <property type="match status" value="1"/>
</dbReference>
<evidence type="ECO:0000256" key="1">
    <source>
        <dbReference type="ARBA" id="ARBA00010481"/>
    </source>
</evidence>
<evidence type="ECO:0000256" key="5">
    <source>
        <dbReference type="ARBA" id="ARBA00023180"/>
    </source>
</evidence>
<feature type="transmembrane region" description="Helical" evidence="7">
    <location>
        <begin position="46"/>
        <end position="71"/>
    </location>
</feature>
<evidence type="ECO:0000256" key="7">
    <source>
        <dbReference type="RuleBase" id="RU367004"/>
    </source>
</evidence>
<name>A0A0K9Q5F8_ZOSMR</name>
<accession>A0A0K9Q5F8</accession>
<dbReference type="OMA" id="VSHCEDM"/>
<dbReference type="GO" id="GO:0042546">
    <property type="term" value="P:cell wall biogenesis"/>
    <property type="evidence" value="ECO:0007669"/>
    <property type="project" value="InterPro"/>
</dbReference>
<dbReference type="GO" id="GO:0032580">
    <property type="term" value="C:Golgi cisterna membrane"/>
    <property type="evidence" value="ECO:0007669"/>
    <property type="project" value="UniProtKB-SubCell"/>
</dbReference>
<dbReference type="PANTHER" id="PTHR31889:SF2">
    <property type="entry name" value="FUCOSYLTRANSFERASE 3"/>
    <property type="match status" value="1"/>
</dbReference>
<keyword evidence="9" id="KW-1185">Reference proteome</keyword>
<dbReference type="STRING" id="29655.A0A0K9Q5F8"/>
<keyword evidence="5" id="KW-0325">Glycoprotein</keyword>
<evidence type="ECO:0000256" key="6">
    <source>
        <dbReference type="ARBA" id="ARBA00023316"/>
    </source>
</evidence>
<comment type="function">
    <text evidence="7">May be involved in cell wall biosynthesis.</text>
</comment>
<dbReference type="Proteomes" id="UP000036987">
    <property type="component" value="Unassembled WGS sequence"/>
</dbReference>
<dbReference type="GO" id="GO:0008107">
    <property type="term" value="F:galactoside 2-alpha-L-fucosyltransferase activity"/>
    <property type="evidence" value="ECO:0007669"/>
    <property type="project" value="InterPro"/>
</dbReference>
<evidence type="ECO:0000256" key="4">
    <source>
        <dbReference type="ARBA" id="ARBA00023034"/>
    </source>
</evidence>
<dbReference type="PANTHER" id="PTHR31889">
    <property type="entry name" value="FUCOSYLTRANSFERASE 2-RELATED"/>
    <property type="match status" value="1"/>
</dbReference>
<keyword evidence="6 7" id="KW-0961">Cell wall biogenesis/degradation</keyword>
<evidence type="ECO:0000313" key="9">
    <source>
        <dbReference type="Proteomes" id="UP000036987"/>
    </source>
</evidence>
<comment type="caution">
    <text evidence="8">The sequence shown here is derived from an EMBL/GenBank/DDBJ whole genome shotgun (WGS) entry which is preliminary data.</text>
</comment>
<keyword evidence="2 7" id="KW-0328">Glycosyltransferase</keyword>
<dbReference type="InterPro" id="IPR004938">
    <property type="entry name" value="XG_FTase"/>
</dbReference>
<dbReference type="Gene3D" id="3.40.50.11340">
    <property type="match status" value="1"/>
</dbReference>
<dbReference type="AlphaFoldDB" id="A0A0K9Q5F8"/>
<dbReference type="FunFam" id="3.40.50.11340:FF:000005">
    <property type="entry name" value="Galactoside 2-alpha-L-fucosyltransferase"/>
    <property type="match status" value="1"/>
</dbReference>
<organism evidence="8 9">
    <name type="scientific">Zostera marina</name>
    <name type="common">Eelgrass</name>
    <dbReference type="NCBI Taxonomy" id="29655"/>
    <lineage>
        <taxon>Eukaryota</taxon>
        <taxon>Viridiplantae</taxon>
        <taxon>Streptophyta</taxon>
        <taxon>Embryophyta</taxon>
        <taxon>Tracheophyta</taxon>
        <taxon>Spermatophyta</taxon>
        <taxon>Magnoliopsida</taxon>
        <taxon>Liliopsida</taxon>
        <taxon>Zosteraceae</taxon>
        <taxon>Zostera</taxon>
    </lineage>
</organism>
<dbReference type="Pfam" id="PF03254">
    <property type="entry name" value="XG_FTase"/>
    <property type="match status" value="1"/>
</dbReference>